<gene>
    <name evidence="1" type="ORF">NLI96_g9634</name>
</gene>
<accession>A0AAD5UVD0</accession>
<comment type="caution">
    <text evidence="1">The sequence shown here is derived from an EMBL/GenBank/DDBJ whole genome shotgun (WGS) entry which is preliminary data.</text>
</comment>
<keyword evidence="2" id="KW-1185">Reference proteome</keyword>
<dbReference type="EMBL" id="JANAWD010000497">
    <property type="protein sequence ID" value="KAJ3478621.1"/>
    <property type="molecule type" value="Genomic_DNA"/>
</dbReference>
<evidence type="ECO:0000313" key="1">
    <source>
        <dbReference type="EMBL" id="KAJ3478621.1"/>
    </source>
</evidence>
<dbReference type="AlphaFoldDB" id="A0AAD5UVD0"/>
<name>A0AAD5UVD0_9APHY</name>
<evidence type="ECO:0000313" key="2">
    <source>
        <dbReference type="Proteomes" id="UP001212997"/>
    </source>
</evidence>
<reference evidence="1" key="1">
    <citation type="submission" date="2022-07" db="EMBL/GenBank/DDBJ databases">
        <title>Genome Sequence of Physisporinus lineatus.</title>
        <authorList>
            <person name="Buettner E."/>
        </authorList>
    </citation>
    <scope>NUCLEOTIDE SEQUENCE</scope>
    <source>
        <strain evidence="1">VT162</strain>
    </source>
</reference>
<proteinExistence type="predicted"/>
<organism evidence="1 2">
    <name type="scientific">Meripilus lineatus</name>
    <dbReference type="NCBI Taxonomy" id="2056292"/>
    <lineage>
        <taxon>Eukaryota</taxon>
        <taxon>Fungi</taxon>
        <taxon>Dikarya</taxon>
        <taxon>Basidiomycota</taxon>
        <taxon>Agaricomycotina</taxon>
        <taxon>Agaricomycetes</taxon>
        <taxon>Polyporales</taxon>
        <taxon>Meripilaceae</taxon>
        <taxon>Meripilus</taxon>
    </lineage>
</organism>
<protein>
    <submittedName>
        <fullName evidence="1">Uncharacterized protein</fullName>
    </submittedName>
</protein>
<dbReference type="Proteomes" id="UP001212997">
    <property type="component" value="Unassembled WGS sequence"/>
</dbReference>
<sequence>MSLRLRFLTRSTKASNGVAQASTASTAMKMPEELIRKILRLLTPDAIQICHEDDGIGTGCTGHKKGSLKGYLALRRTLRITLFRAILVCRTWYSIGTEVLYCSPILTSHSQLHHFARTVQNSSCLAGLVKNLIVFDTHPPKRRNTRVQWQEKSFADVYSILSFCPLLLSADFWSEPSACHQTSKKGGTVTDNFLINRLHELAIQGEPFLATHYRFQSPEMEVVRLHSASCGITSAPFLPPLHLRHVSDMPPFSMVGLGCGAAEVSTPLPVRDIAIGPVSGDSDWLSHWKLPSSLETLTIFLKLSETDISWDPAIGALFLCLSRSFGHAGGQCKLRTLDVFLDPRLPGTGTEEAAFAFDNVRYACNHANVDVQIHEERFEDWIGAKFQHSQSCQCIPTI</sequence>